<dbReference type="AlphaFoldDB" id="A0A2J6PN25"/>
<sequence>MGTPLRLWKEGQIRTFNQLQAYHEPLMESRPASTPVRQVSTPVQQAATQVSKDLEKGTASFQQMLLKENIPWIPVIEQASNETMSRRPHSLSPTAAKFHIAQINKQLSNTGTSQARQSDVPARVGTLSAAIEEIKILENEVAALKLALKIQTEKCTCMKAEDKWEDELQNPKEFSDYASLGDSRQLEVDDDGASSDLIEL</sequence>
<accession>A0A2J6PN25</accession>
<evidence type="ECO:0000256" key="2">
    <source>
        <dbReference type="SAM" id="MobiDB-lite"/>
    </source>
</evidence>
<keyword evidence="4" id="KW-1185">Reference proteome</keyword>
<evidence type="ECO:0000256" key="1">
    <source>
        <dbReference type="SAM" id="Coils"/>
    </source>
</evidence>
<feature type="region of interest" description="Disordered" evidence="2">
    <location>
        <begin position="180"/>
        <end position="200"/>
    </location>
</feature>
<evidence type="ECO:0000313" key="4">
    <source>
        <dbReference type="Proteomes" id="UP000235672"/>
    </source>
</evidence>
<feature type="compositionally biased region" description="Acidic residues" evidence="2">
    <location>
        <begin position="188"/>
        <end position="200"/>
    </location>
</feature>
<gene>
    <name evidence="3" type="ORF">NA56DRAFT_753956</name>
</gene>
<reference evidence="3 4" key="1">
    <citation type="submission" date="2016-05" db="EMBL/GenBank/DDBJ databases">
        <title>A degradative enzymes factory behind the ericoid mycorrhizal symbiosis.</title>
        <authorList>
            <consortium name="DOE Joint Genome Institute"/>
            <person name="Martino E."/>
            <person name="Morin E."/>
            <person name="Grelet G."/>
            <person name="Kuo A."/>
            <person name="Kohler A."/>
            <person name="Daghino S."/>
            <person name="Barry K."/>
            <person name="Choi C."/>
            <person name="Cichocki N."/>
            <person name="Clum A."/>
            <person name="Copeland A."/>
            <person name="Hainaut M."/>
            <person name="Haridas S."/>
            <person name="Labutti K."/>
            <person name="Lindquist E."/>
            <person name="Lipzen A."/>
            <person name="Khouja H.-R."/>
            <person name="Murat C."/>
            <person name="Ohm R."/>
            <person name="Olson A."/>
            <person name="Spatafora J."/>
            <person name="Veneault-Fourrey C."/>
            <person name="Henrissat B."/>
            <person name="Grigoriev I."/>
            <person name="Martin F."/>
            <person name="Perotto S."/>
        </authorList>
    </citation>
    <scope>NUCLEOTIDE SEQUENCE [LARGE SCALE GENOMIC DNA]</scope>
    <source>
        <strain evidence="3 4">UAMH 7357</strain>
    </source>
</reference>
<keyword evidence="1" id="KW-0175">Coiled coil</keyword>
<proteinExistence type="predicted"/>
<organism evidence="3 4">
    <name type="scientific">Hyaloscypha hepaticicola</name>
    <dbReference type="NCBI Taxonomy" id="2082293"/>
    <lineage>
        <taxon>Eukaryota</taxon>
        <taxon>Fungi</taxon>
        <taxon>Dikarya</taxon>
        <taxon>Ascomycota</taxon>
        <taxon>Pezizomycotina</taxon>
        <taxon>Leotiomycetes</taxon>
        <taxon>Helotiales</taxon>
        <taxon>Hyaloscyphaceae</taxon>
        <taxon>Hyaloscypha</taxon>
    </lineage>
</organism>
<name>A0A2J6PN25_9HELO</name>
<feature type="coiled-coil region" evidence="1">
    <location>
        <begin position="127"/>
        <end position="154"/>
    </location>
</feature>
<dbReference type="Proteomes" id="UP000235672">
    <property type="component" value="Unassembled WGS sequence"/>
</dbReference>
<dbReference type="EMBL" id="KZ613513">
    <property type="protein sequence ID" value="PMD15432.1"/>
    <property type="molecule type" value="Genomic_DNA"/>
</dbReference>
<protein>
    <submittedName>
        <fullName evidence="3">Uncharacterized protein</fullName>
    </submittedName>
</protein>
<evidence type="ECO:0000313" key="3">
    <source>
        <dbReference type="EMBL" id="PMD15432.1"/>
    </source>
</evidence>